<evidence type="ECO:0000313" key="2">
    <source>
        <dbReference type="Proteomes" id="UP000626109"/>
    </source>
</evidence>
<feature type="non-terminal residue" evidence="1">
    <location>
        <position position="1"/>
    </location>
</feature>
<sequence>VTPLGQLFEVQVSNVCTTAKRVSNSLGFRIGLSAKSHLVLDGHKTNFGALAQEAWIVGGDCAFYCQGERFPALTYRPEEVAGKIGRGAVTEDSKMEDPKRYLCLEDDLKHG</sequence>
<reference evidence="1" key="1">
    <citation type="submission" date="2021-02" db="EMBL/GenBank/DDBJ databases">
        <authorList>
            <person name="Dougan E. K."/>
            <person name="Rhodes N."/>
            <person name="Thang M."/>
            <person name="Chan C."/>
        </authorList>
    </citation>
    <scope>NUCLEOTIDE SEQUENCE</scope>
</reference>
<protein>
    <submittedName>
        <fullName evidence="1">Uncharacterized protein</fullName>
    </submittedName>
</protein>
<feature type="non-terminal residue" evidence="1">
    <location>
        <position position="111"/>
    </location>
</feature>
<gene>
    <name evidence="1" type="ORF">PGLA2088_LOCUS45643</name>
</gene>
<proteinExistence type="predicted"/>
<organism evidence="1 2">
    <name type="scientific">Polarella glacialis</name>
    <name type="common">Dinoflagellate</name>
    <dbReference type="NCBI Taxonomy" id="89957"/>
    <lineage>
        <taxon>Eukaryota</taxon>
        <taxon>Sar</taxon>
        <taxon>Alveolata</taxon>
        <taxon>Dinophyceae</taxon>
        <taxon>Suessiales</taxon>
        <taxon>Suessiaceae</taxon>
        <taxon>Polarella</taxon>
    </lineage>
</organism>
<dbReference type="EMBL" id="CAJNNW010035807">
    <property type="protein sequence ID" value="CAE8730152.1"/>
    <property type="molecule type" value="Genomic_DNA"/>
</dbReference>
<dbReference type="Proteomes" id="UP000626109">
    <property type="component" value="Unassembled WGS sequence"/>
</dbReference>
<comment type="caution">
    <text evidence="1">The sequence shown here is derived from an EMBL/GenBank/DDBJ whole genome shotgun (WGS) entry which is preliminary data.</text>
</comment>
<name>A0A813LIT6_POLGL</name>
<evidence type="ECO:0000313" key="1">
    <source>
        <dbReference type="EMBL" id="CAE8730152.1"/>
    </source>
</evidence>
<dbReference type="AlphaFoldDB" id="A0A813LIT6"/>
<accession>A0A813LIT6</accession>